<evidence type="ECO:0000313" key="2">
    <source>
        <dbReference type="EMBL" id="KAJ4315177.1"/>
    </source>
</evidence>
<proteinExistence type="predicted"/>
<dbReference type="OrthoDB" id="5101600at2759"/>
<evidence type="ECO:0000256" key="1">
    <source>
        <dbReference type="SAM" id="MobiDB-lite"/>
    </source>
</evidence>
<feature type="compositionally biased region" description="Polar residues" evidence="1">
    <location>
        <begin position="100"/>
        <end position="112"/>
    </location>
</feature>
<protein>
    <submittedName>
        <fullName evidence="2">Uncharacterized protein</fullName>
    </submittedName>
</protein>
<organism evidence="2 3">
    <name type="scientific">Fusarium piperis</name>
    <dbReference type="NCBI Taxonomy" id="1435070"/>
    <lineage>
        <taxon>Eukaryota</taxon>
        <taxon>Fungi</taxon>
        <taxon>Dikarya</taxon>
        <taxon>Ascomycota</taxon>
        <taxon>Pezizomycotina</taxon>
        <taxon>Sordariomycetes</taxon>
        <taxon>Hypocreomycetidae</taxon>
        <taxon>Hypocreales</taxon>
        <taxon>Nectriaceae</taxon>
        <taxon>Fusarium</taxon>
        <taxon>Fusarium solani species complex</taxon>
    </lineage>
</organism>
<feature type="compositionally biased region" description="Basic and acidic residues" evidence="1">
    <location>
        <begin position="16"/>
        <end position="25"/>
    </location>
</feature>
<keyword evidence="3" id="KW-1185">Reference proteome</keyword>
<dbReference type="AlphaFoldDB" id="A0A9W9BKF5"/>
<feature type="compositionally biased region" description="Basic and acidic residues" evidence="1">
    <location>
        <begin position="41"/>
        <end position="50"/>
    </location>
</feature>
<dbReference type="EMBL" id="JAPEUR010000210">
    <property type="protein sequence ID" value="KAJ4315177.1"/>
    <property type="molecule type" value="Genomic_DNA"/>
</dbReference>
<dbReference type="Proteomes" id="UP001140502">
    <property type="component" value="Unassembled WGS sequence"/>
</dbReference>
<sequence length="135" mass="15480">MGHKTMKPKCIPKLHPHLEPIREDTQYSPNRDNTRVRIRGHRYDPEDPALRTRSFVQEGHRDRVASSRPSQSDRDIQREREDRVRGAIANFQATYGDPRSQPSQSNYGSTQYDPYLDYPDCGDGPNHGSSSYGGH</sequence>
<evidence type="ECO:0000313" key="3">
    <source>
        <dbReference type="Proteomes" id="UP001140502"/>
    </source>
</evidence>
<feature type="region of interest" description="Disordered" evidence="1">
    <location>
        <begin position="1"/>
        <end position="135"/>
    </location>
</feature>
<gene>
    <name evidence="2" type="ORF">N0V84_008511</name>
</gene>
<name>A0A9W9BKF5_9HYPO</name>
<accession>A0A9W9BKF5</accession>
<reference evidence="2" key="1">
    <citation type="submission" date="2022-10" db="EMBL/GenBank/DDBJ databases">
        <title>Tapping the CABI collections for fungal endophytes: first genome assemblies for Collariella, Neodidymelliopsis, Ascochyta clinopodiicola, Didymella pomorum, Didymosphaeria variabile, Neocosmospora piperis and Neocucurbitaria cava.</title>
        <authorList>
            <person name="Hill R."/>
        </authorList>
    </citation>
    <scope>NUCLEOTIDE SEQUENCE</scope>
    <source>
        <strain evidence="2">IMI 366586</strain>
    </source>
</reference>
<feature type="compositionally biased region" description="Basic and acidic residues" evidence="1">
    <location>
        <begin position="58"/>
        <end position="85"/>
    </location>
</feature>
<feature type="compositionally biased region" description="Basic residues" evidence="1">
    <location>
        <begin position="1"/>
        <end position="15"/>
    </location>
</feature>
<comment type="caution">
    <text evidence="2">The sequence shown here is derived from an EMBL/GenBank/DDBJ whole genome shotgun (WGS) entry which is preliminary data.</text>
</comment>